<dbReference type="PROSITE" id="PS00383">
    <property type="entry name" value="TYR_PHOSPHATASE_1"/>
    <property type="match status" value="1"/>
</dbReference>
<dbReference type="PANTHER" id="PTHR31126">
    <property type="entry name" value="TYROSINE-PROTEIN PHOSPHATASE"/>
    <property type="match status" value="1"/>
</dbReference>
<dbReference type="InterPro" id="IPR000387">
    <property type="entry name" value="Tyr_Pase_dom"/>
</dbReference>
<sequence length="258" mass="28441">MNETRIIACDEVQNLRDFGGWKTKDGQQVRMGKLLRSGHWANAGERAHALLAGLGVQVFIDLRRPIEREQQPNILAANLGIKQFSSAGGDKTDPPHLQFLRAGNLSKASVTAYMHSAYRRIPQENQHHSLFRQTLLQLANGKTVLIHCAAGKDRTGILAALILALLEVEQETIMQDYLLTNKAVDVEGLLPSITAQFSERLGKEIAPDVLLPMLGVEADFLQKAQTVIGDPVLYAEQNLGLTTDDLSRLRQHLICPPG</sequence>
<evidence type="ECO:0000259" key="1">
    <source>
        <dbReference type="PROSITE" id="PS50056"/>
    </source>
</evidence>
<dbReference type="PANTHER" id="PTHR31126:SF1">
    <property type="entry name" value="TYROSINE SPECIFIC PROTEIN PHOSPHATASES DOMAIN-CONTAINING PROTEIN"/>
    <property type="match status" value="1"/>
</dbReference>
<dbReference type="PROSITE" id="PS50056">
    <property type="entry name" value="TYR_PHOSPHATASE_2"/>
    <property type="match status" value="1"/>
</dbReference>
<proteinExistence type="predicted"/>
<dbReference type="GO" id="GO:0004721">
    <property type="term" value="F:phosphoprotein phosphatase activity"/>
    <property type="evidence" value="ECO:0007669"/>
    <property type="project" value="InterPro"/>
</dbReference>
<dbReference type="AlphaFoldDB" id="A0A3B0R282"/>
<feature type="domain" description="Tyrosine specific protein phosphatases" evidence="1">
    <location>
        <begin position="129"/>
        <end position="163"/>
    </location>
</feature>
<evidence type="ECO:0000313" key="2">
    <source>
        <dbReference type="EMBL" id="VAV87584.1"/>
    </source>
</evidence>
<reference evidence="2" key="1">
    <citation type="submission" date="2018-06" db="EMBL/GenBank/DDBJ databases">
        <authorList>
            <person name="Zhirakovskaya E."/>
        </authorList>
    </citation>
    <scope>NUCLEOTIDE SEQUENCE</scope>
</reference>
<dbReference type="Gene3D" id="3.90.190.10">
    <property type="entry name" value="Protein tyrosine phosphatase superfamily"/>
    <property type="match status" value="1"/>
</dbReference>
<dbReference type="EMBL" id="UOEE01000041">
    <property type="protein sequence ID" value="VAV87584.1"/>
    <property type="molecule type" value="Genomic_DNA"/>
</dbReference>
<name>A0A3B0R282_9ZZZZ</name>
<dbReference type="Pfam" id="PF13350">
    <property type="entry name" value="Y_phosphatase3"/>
    <property type="match status" value="1"/>
</dbReference>
<dbReference type="SUPFAM" id="SSF52799">
    <property type="entry name" value="(Phosphotyrosine protein) phosphatases II"/>
    <property type="match status" value="1"/>
</dbReference>
<dbReference type="InterPro" id="IPR026893">
    <property type="entry name" value="Tyr/Ser_Pase_IphP-type"/>
</dbReference>
<organism evidence="2">
    <name type="scientific">hydrothermal vent metagenome</name>
    <dbReference type="NCBI Taxonomy" id="652676"/>
    <lineage>
        <taxon>unclassified sequences</taxon>
        <taxon>metagenomes</taxon>
        <taxon>ecological metagenomes</taxon>
    </lineage>
</organism>
<dbReference type="InterPro" id="IPR016130">
    <property type="entry name" value="Tyr_Pase_AS"/>
</dbReference>
<gene>
    <name evidence="2" type="ORF">MNBD_ALPHA06-144</name>
</gene>
<dbReference type="InterPro" id="IPR029021">
    <property type="entry name" value="Prot-tyrosine_phosphatase-like"/>
</dbReference>
<accession>A0A3B0R282</accession>
<protein>
    <recommendedName>
        <fullName evidence="1">Tyrosine specific protein phosphatases domain-containing protein</fullName>
    </recommendedName>
</protein>